<sequence>MLIPSVADCSGMADVEIDSIDSIASGSGRAKGYEEVGLGQRAEAIVRGMGVCTVAPRSVPRWRNPNRSDALRVGGRKWGWPDFVTVNSALNILFPRIAALYSSGS</sequence>
<protein>
    <submittedName>
        <fullName evidence="1">Uncharacterized protein</fullName>
    </submittedName>
</protein>
<organism evidence="1 2">
    <name type="scientific">Mycena venus</name>
    <dbReference type="NCBI Taxonomy" id="2733690"/>
    <lineage>
        <taxon>Eukaryota</taxon>
        <taxon>Fungi</taxon>
        <taxon>Dikarya</taxon>
        <taxon>Basidiomycota</taxon>
        <taxon>Agaricomycotina</taxon>
        <taxon>Agaricomycetes</taxon>
        <taxon>Agaricomycetidae</taxon>
        <taxon>Agaricales</taxon>
        <taxon>Marasmiineae</taxon>
        <taxon>Mycenaceae</taxon>
        <taxon>Mycena</taxon>
    </lineage>
</organism>
<dbReference type="EMBL" id="JACAZI010000001">
    <property type="protein sequence ID" value="KAF7372174.1"/>
    <property type="molecule type" value="Genomic_DNA"/>
</dbReference>
<comment type="caution">
    <text evidence="1">The sequence shown here is derived from an EMBL/GenBank/DDBJ whole genome shotgun (WGS) entry which is preliminary data.</text>
</comment>
<reference evidence="1" key="1">
    <citation type="submission" date="2020-05" db="EMBL/GenBank/DDBJ databases">
        <title>Mycena genomes resolve the evolution of fungal bioluminescence.</title>
        <authorList>
            <person name="Tsai I.J."/>
        </authorList>
    </citation>
    <scope>NUCLEOTIDE SEQUENCE</scope>
    <source>
        <strain evidence="1">CCC161011</strain>
    </source>
</reference>
<evidence type="ECO:0000313" key="2">
    <source>
        <dbReference type="Proteomes" id="UP000620124"/>
    </source>
</evidence>
<proteinExistence type="predicted"/>
<keyword evidence="2" id="KW-1185">Reference proteome</keyword>
<dbReference type="Proteomes" id="UP000620124">
    <property type="component" value="Unassembled WGS sequence"/>
</dbReference>
<evidence type="ECO:0000313" key="1">
    <source>
        <dbReference type="EMBL" id="KAF7372174.1"/>
    </source>
</evidence>
<gene>
    <name evidence="1" type="ORF">MVEN_00076500</name>
</gene>
<name>A0A8H7DE63_9AGAR</name>
<accession>A0A8H7DE63</accession>
<dbReference type="AlphaFoldDB" id="A0A8H7DE63"/>